<reference evidence="3 5" key="1">
    <citation type="journal article" date="2013" name="PLoS ONE">
        <title>Predicting the Proteins of Angomonas deanei, Strigomonas culicis and Their Respective Endosymbionts Reveals New Aspects of the Trypanosomatidae Family.</title>
        <authorList>
            <person name="Motta M.C."/>
            <person name="Martins A.C."/>
            <person name="de Souza S.S."/>
            <person name="Catta-Preta C.M."/>
            <person name="Silva R."/>
            <person name="Klein C.C."/>
            <person name="de Almeida L.G."/>
            <person name="de Lima Cunha O."/>
            <person name="Ciapina L.P."/>
            <person name="Brocchi M."/>
            <person name="Colabardini A.C."/>
            <person name="de Araujo Lima B."/>
            <person name="Machado C.R."/>
            <person name="de Almeida Soares C.M."/>
            <person name="Probst C.M."/>
            <person name="de Menezes C.B."/>
            <person name="Thompson C.E."/>
            <person name="Bartholomeu D.C."/>
            <person name="Gradia D.F."/>
            <person name="Pavoni D.P."/>
            <person name="Grisard E.C."/>
            <person name="Fantinatti-Garboggini F."/>
            <person name="Marchini F.K."/>
            <person name="Rodrigues-Luiz G.F."/>
            <person name="Wagner G."/>
            <person name="Goldman G.H."/>
            <person name="Fietto J.L."/>
            <person name="Elias M.C."/>
            <person name="Goldman M.H."/>
            <person name="Sagot M.F."/>
            <person name="Pereira M."/>
            <person name="Stoco P.H."/>
            <person name="de Mendonca-Neto R.P."/>
            <person name="Teixeira S.M."/>
            <person name="Maciel T.E."/>
            <person name="de Oliveira Mendes T.A."/>
            <person name="Urmenyi T.P."/>
            <person name="de Souza W."/>
            <person name="Schenkman S."/>
            <person name="de Vasconcelos A.T."/>
        </authorList>
    </citation>
    <scope>NUCLEOTIDE SEQUENCE [LARGE SCALE GENOMIC DNA]</scope>
</reference>
<evidence type="ECO:0000313" key="4">
    <source>
        <dbReference type="EMBL" id="EPY37208.1"/>
    </source>
</evidence>
<proteinExistence type="inferred from homology"/>
<dbReference type="GO" id="GO:0005829">
    <property type="term" value="C:cytosol"/>
    <property type="evidence" value="ECO:0007669"/>
    <property type="project" value="TreeGrafter"/>
</dbReference>
<sequence length="475" mass="53749">MMPGNNNIHSRFVSSPSCSRFLLTQSSWMKRSICAKVKKDFDAWAYNIFWPREGCNPKVQLTVEDIKFAYNAWSLLRLAMFYNTPYPKVLSSLTNTTPSMDIVYGGNRLFHMYSATDARLSAQHKKIALTPQHEKAVSLQDFFRNCGSRHSEEKYELVLGMENGLSSSVAAACDIQCYIPQYGSIGSLSMLSALAIATHIAASSPLKYSCPGKGHMPRSNHSHHVTDNGAKNMPHETDLLHLSNQDIKELLKTRRDTYSLQLAVMMYNDFGDRNISAVMRNANVYNCEKMIVVNRRKFNRRGAVGTQKVLDVVYTPTVDECTPFLDGYAVWLLYPYYPFLHVYGKDFTRADQEDGTFLRPHDPRLLEWLSTGHVLSPRHPLCQRHPQLCDKEVFLDDEQSLLEAVGAVKSSGYRGIMLVVPEEGASTHLNVEEIAHKVLFITHPHRLQSKVQRGLNPALSTAIAFERIRTIIDSV</sequence>
<comment type="caution">
    <text evidence="3">The sequence shown here is derived from an EMBL/GenBank/DDBJ whole genome shotgun (WGS) entry which is preliminary data.</text>
</comment>
<dbReference type="InterPro" id="IPR004384">
    <property type="entry name" value="RNA_MeTrfase_TrmJ/LasT"/>
</dbReference>
<dbReference type="GO" id="GO:0002128">
    <property type="term" value="P:tRNA nucleoside ribose methylation"/>
    <property type="evidence" value="ECO:0007669"/>
    <property type="project" value="TreeGrafter"/>
</dbReference>
<dbReference type="SUPFAM" id="SSF75217">
    <property type="entry name" value="alpha/beta knot"/>
    <property type="match status" value="2"/>
</dbReference>
<dbReference type="GO" id="GO:0008173">
    <property type="term" value="F:RNA methyltransferase activity"/>
    <property type="evidence" value="ECO:0007669"/>
    <property type="project" value="InterPro"/>
</dbReference>
<dbReference type="Gene3D" id="3.40.1280.10">
    <property type="match status" value="2"/>
</dbReference>
<reference evidence="3" key="2">
    <citation type="submission" date="2013-03" db="EMBL/GenBank/DDBJ databases">
        <authorList>
            <person name="Motta M.C.M."/>
            <person name="Martins A.C.A."/>
            <person name="Preta C.M.C.C."/>
            <person name="Silva R."/>
            <person name="de Souza S.S."/>
            <person name="Klein C.C."/>
            <person name="de Almeida L.G.P."/>
            <person name="Cunha O.L."/>
            <person name="Colabardini A.C."/>
            <person name="Lima B.A."/>
            <person name="Machado C.R."/>
            <person name="Soares C.M.A."/>
            <person name="de Menezes C.B.A."/>
            <person name="Bartolomeu D.C."/>
            <person name="Grisard E.C."/>
            <person name="Fantinatti-Garboggini F."/>
            <person name="Rodrigues-Luiz G.F."/>
            <person name="Wagner G."/>
            <person name="Goldman G.H."/>
            <person name="Fietto J.L.R."/>
            <person name="Ciapina L.P."/>
            <person name="Brocchi M."/>
            <person name="Elias M.C."/>
            <person name="Goldman M.H.S."/>
            <person name="Sagot M.-F."/>
            <person name="Pereira M."/>
            <person name="Stoco P.H."/>
            <person name="Teixeira S.M.R."/>
            <person name="de Mendonca-Neto R.P."/>
            <person name="Maciel T.E.F."/>
            <person name="Mendes T.A.O."/>
            <person name="Urmenyi T.P."/>
            <person name="Teixeira M.M.G."/>
            <person name="de Camargo E.F.P."/>
            <person name="de Sousa W."/>
            <person name="Schenkman S."/>
            <person name="de Vasconcelos A.T.R."/>
        </authorList>
    </citation>
    <scope>NUCLEOTIDE SEQUENCE</scope>
</reference>
<accession>S9TS02</accession>
<name>S9TS02_9TRYP</name>
<dbReference type="AlphaFoldDB" id="S9TS02"/>
<organism evidence="3 5">
    <name type="scientific">Strigomonas culicis</name>
    <dbReference type="NCBI Taxonomy" id="28005"/>
    <lineage>
        <taxon>Eukaryota</taxon>
        <taxon>Discoba</taxon>
        <taxon>Euglenozoa</taxon>
        <taxon>Kinetoplastea</taxon>
        <taxon>Metakinetoplastina</taxon>
        <taxon>Trypanosomatida</taxon>
        <taxon>Trypanosomatidae</taxon>
        <taxon>Strigomonadinae</taxon>
        <taxon>Strigomonas</taxon>
    </lineage>
</organism>
<keyword evidence="5" id="KW-1185">Reference proteome</keyword>
<dbReference type="InterPro" id="IPR029028">
    <property type="entry name" value="Alpha/beta_knot_MTases"/>
</dbReference>
<evidence type="ECO:0000256" key="1">
    <source>
        <dbReference type="ARBA" id="ARBA00007228"/>
    </source>
</evidence>
<dbReference type="PANTHER" id="PTHR42786:SF2">
    <property type="entry name" value="TRNA (CYTIDINE_URIDINE-2'-O-)-METHYLTRANSFERASE TRMJ"/>
    <property type="match status" value="1"/>
</dbReference>
<dbReference type="EMBL" id="ATMH01008680">
    <property type="protein sequence ID" value="EPY21137.1"/>
    <property type="molecule type" value="Genomic_DNA"/>
</dbReference>
<comment type="similarity">
    <text evidence="1">Belongs to the class IV-like SAM-binding methyltransferase superfamily. RNA methyltransferase TrmH family.</text>
</comment>
<dbReference type="EMBL" id="ATMH01000089">
    <property type="protein sequence ID" value="EPY37208.1"/>
    <property type="molecule type" value="Genomic_DNA"/>
</dbReference>
<dbReference type="PANTHER" id="PTHR42786">
    <property type="entry name" value="TRNA/RRNA METHYLTRANSFERASE"/>
    <property type="match status" value="1"/>
</dbReference>
<evidence type="ECO:0008006" key="6">
    <source>
        <dbReference type="Google" id="ProtNLM"/>
    </source>
</evidence>
<keyword evidence="2" id="KW-0949">S-adenosyl-L-methionine</keyword>
<evidence type="ECO:0000256" key="2">
    <source>
        <dbReference type="ARBA" id="ARBA00022691"/>
    </source>
</evidence>
<dbReference type="Proteomes" id="UP000015354">
    <property type="component" value="Unassembled WGS sequence"/>
</dbReference>
<protein>
    <recommendedName>
        <fullName evidence="6">tRNA/rRNA methyltransferase SpoU type domain-containing protein</fullName>
    </recommendedName>
</protein>
<gene>
    <name evidence="4" type="ORF">STCU_00089</name>
    <name evidence="3" type="ORF">STCU_08680</name>
</gene>
<evidence type="ECO:0000313" key="5">
    <source>
        <dbReference type="Proteomes" id="UP000015354"/>
    </source>
</evidence>
<evidence type="ECO:0000313" key="3">
    <source>
        <dbReference type="EMBL" id="EPY21137.1"/>
    </source>
</evidence>
<dbReference type="InterPro" id="IPR029026">
    <property type="entry name" value="tRNA_m1G_MTases_N"/>
</dbReference>
<dbReference type="OrthoDB" id="278013at2759"/>